<evidence type="ECO:0000256" key="1">
    <source>
        <dbReference type="SAM" id="MobiDB-lite"/>
    </source>
</evidence>
<reference evidence="2 3" key="1">
    <citation type="journal article" date="2019" name="Commun. Biol.">
        <title>The bagworm genome reveals a unique fibroin gene that provides high tensile strength.</title>
        <authorList>
            <person name="Kono N."/>
            <person name="Nakamura H."/>
            <person name="Ohtoshi R."/>
            <person name="Tomita M."/>
            <person name="Numata K."/>
            <person name="Arakawa K."/>
        </authorList>
    </citation>
    <scope>NUCLEOTIDE SEQUENCE [LARGE SCALE GENOMIC DNA]</scope>
</reference>
<accession>A0A4C1UQ91</accession>
<protein>
    <submittedName>
        <fullName evidence="2">Uncharacterized protein</fullName>
    </submittedName>
</protein>
<gene>
    <name evidence="2" type="ORF">EVAR_76241_1</name>
</gene>
<feature type="region of interest" description="Disordered" evidence="1">
    <location>
        <begin position="83"/>
        <end position="117"/>
    </location>
</feature>
<comment type="caution">
    <text evidence="2">The sequence shown here is derived from an EMBL/GenBank/DDBJ whole genome shotgun (WGS) entry which is preliminary data.</text>
</comment>
<sequence>MRCGPRTSTHLPRGPRMFVWKTKVANGARAAPRLFVDHLVRNSHEILHPASDVKLPAGRGARVTVRRALSPLIRFLSAATHSKKEYVEPSNPDDVVAPATRVVSSSEPIPGTGDARPSIKQLWRSMLQ</sequence>
<evidence type="ECO:0000313" key="3">
    <source>
        <dbReference type="Proteomes" id="UP000299102"/>
    </source>
</evidence>
<evidence type="ECO:0000313" key="2">
    <source>
        <dbReference type="EMBL" id="GBP28146.1"/>
    </source>
</evidence>
<proteinExistence type="predicted"/>
<keyword evidence="3" id="KW-1185">Reference proteome</keyword>
<dbReference type="AlphaFoldDB" id="A0A4C1UQ91"/>
<name>A0A4C1UQ91_EUMVA</name>
<dbReference type="Proteomes" id="UP000299102">
    <property type="component" value="Unassembled WGS sequence"/>
</dbReference>
<dbReference type="EMBL" id="BGZK01000203">
    <property type="protein sequence ID" value="GBP28146.1"/>
    <property type="molecule type" value="Genomic_DNA"/>
</dbReference>
<organism evidence="2 3">
    <name type="scientific">Eumeta variegata</name>
    <name type="common">Bagworm moth</name>
    <name type="synonym">Eumeta japonica</name>
    <dbReference type="NCBI Taxonomy" id="151549"/>
    <lineage>
        <taxon>Eukaryota</taxon>
        <taxon>Metazoa</taxon>
        <taxon>Ecdysozoa</taxon>
        <taxon>Arthropoda</taxon>
        <taxon>Hexapoda</taxon>
        <taxon>Insecta</taxon>
        <taxon>Pterygota</taxon>
        <taxon>Neoptera</taxon>
        <taxon>Endopterygota</taxon>
        <taxon>Lepidoptera</taxon>
        <taxon>Glossata</taxon>
        <taxon>Ditrysia</taxon>
        <taxon>Tineoidea</taxon>
        <taxon>Psychidae</taxon>
        <taxon>Oiketicinae</taxon>
        <taxon>Eumeta</taxon>
    </lineage>
</organism>